<dbReference type="InterPro" id="IPR050463">
    <property type="entry name" value="Gfo/Idh/MocA_oxidrdct_glycsds"/>
</dbReference>
<feature type="domain" description="GFO/IDH/MocA-like oxidoreductase" evidence="3">
    <location>
        <begin position="189"/>
        <end position="325"/>
    </location>
</feature>
<dbReference type="Gene3D" id="3.30.360.10">
    <property type="entry name" value="Dihydrodipicolinate Reductase, domain 2"/>
    <property type="match status" value="1"/>
</dbReference>
<evidence type="ECO:0000259" key="3">
    <source>
        <dbReference type="Pfam" id="PF22725"/>
    </source>
</evidence>
<protein>
    <submittedName>
        <fullName evidence="4">Putative dehydrogenase</fullName>
    </submittedName>
</protein>
<dbReference type="PANTHER" id="PTHR43818:SF11">
    <property type="entry name" value="BCDNA.GH03377"/>
    <property type="match status" value="1"/>
</dbReference>
<dbReference type="EMBL" id="RSDW01000001">
    <property type="protein sequence ID" value="RSL15694.1"/>
    <property type="molecule type" value="Genomic_DNA"/>
</dbReference>
<dbReference type="Proteomes" id="UP000269669">
    <property type="component" value="Unassembled WGS sequence"/>
</dbReference>
<sequence>MSHEALARRAFLKGAASGIVGSGLMAGMPAFGLDIDPARVAHEVAEPGQDAGAKPKYSIKFGVCGMSHDHIYGMVGAIQRGGGVLVSAYGAEPDKKAAFAKRFPDVKMVGSEEEVLNDPSLQLILSSTIPDQRADLGIRVMKQGKDYLSDKPGATSLAQIDGIRKTIAETKRIYGILYSERLEVKAAVKAGELVKAGAIGRVIQTINIAPHQIVQHGADPYAGGAGGRPDWFWEPTKYGGILTDIGSHQVDQFLYYTGSTEAEVVASQVANVNHKAKPRFQDFGDMMLRGDRGFGYVRLDWFTPDGLGTWGDGRLFILGTDGYIELRKYVDVARSKLGNNLFIVDKNEARFIDCNNLTLPFGPQFVSDVVNRTHTAQDQTQALLAAELVVRAQMKATKVELKG</sequence>
<keyword evidence="1" id="KW-0560">Oxidoreductase</keyword>
<dbReference type="InterPro" id="IPR055170">
    <property type="entry name" value="GFO_IDH_MocA-like_dom"/>
</dbReference>
<dbReference type="GO" id="GO:0000166">
    <property type="term" value="F:nucleotide binding"/>
    <property type="evidence" value="ECO:0007669"/>
    <property type="project" value="InterPro"/>
</dbReference>
<dbReference type="InterPro" id="IPR000683">
    <property type="entry name" value="Gfo/Idh/MocA-like_OxRdtase_N"/>
</dbReference>
<dbReference type="Pfam" id="PF22725">
    <property type="entry name" value="GFO_IDH_MocA_C3"/>
    <property type="match status" value="1"/>
</dbReference>
<dbReference type="SUPFAM" id="SSF55347">
    <property type="entry name" value="Glyceraldehyde-3-phosphate dehydrogenase-like, C-terminal domain"/>
    <property type="match status" value="1"/>
</dbReference>
<dbReference type="InterPro" id="IPR036291">
    <property type="entry name" value="NAD(P)-bd_dom_sf"/>
</dbReference>
<dbReference type="OrthoDB" id="9768836at2"/>
<dbReference type="Gene3D" id="3.40.50.720">
    <property type="entry name" value="NAD(P)-binding Rossmann-like Domain"/>
    <property type="match status" value="1"/>
</dbReference>
<dbReference type="InterPro" id="IPR006311">
    <property type="entry name" value="TAT_signal"/>
</dbReference>
<keyword evidence="5" id="KW-1185">Reference proteome</keyword>
<evidence type="ECO:0000256" key="1">
    <source>
        <dbReference type="ARBA" id="ARBA00023002"/>
    </source>
</evidence>
<dbReference type="AlphaFoldDB" id="A0A428MFQ7"/>
<feature type="domain" description="Gfo/Idh/MocA-like oxidoreductase N-terminal" evidence="2">
    <location>
        <begin position="82"/>
        <end position="175"/>
    </location>
</feature>
<name>A0A428MFQ7_9BACT</name>
<organism evidence="4 5">
    <name type="scientific">Edaphobacter aggregans</name>
    <dbReference type="NCBI Taxonomy" id="570835"/>
    <lineage>
        <taxon>Bacteria</taxon>
        <taxon>Pseudomonadati</taxon>
        <taxon>Acidobacteriota</taxon>
        <taxon>Terriglobia</taxon>
        <taxon>Terriglobales</taxon>
        <taxon>Acidobacteriaceae</taxon>
        <taxon>Edaphobacter</taxon>
    </lineage>
</organism>
<gene>
    <name evidence="4" type="ORF">EDE15_1191</name>
</gene>
<dbReference type="Pfam" id="PF01408">
    <property type="entry name" value="GFO_IDH_MocA"/>
    <property type="match status" value="1"/>
</dbReference>
<proteinExistence type="predicted"/>
<evidence type="ECO:0000313" key="5">
    <source>
        <dbReference type="Proteomes" id="UP000269669"/>
    </source>
</evidence>
<evidence type="ECO:0000313" key="4">
    <source>
        <dbReference type="EMBL" id="RSL15694.1"/>
    </source>
</evidence>
<dbReference type="RefSeq" id="WP_125484411.1">
    <property type="nucleotide sequence ID" value="NZ_RSDW01000001.1"/>
</dbReference>
<comment type="caution">
    <text evidence="4">The sequence shown here is derived from an EMBL/GenBank/DDBJ whole genome shotgun (WGS) entry which is preliminary data.</text>
</comment>
<dbReference type="PANTHER" id="PTHR43818">
    <property type="entry name" value="BCDNA.GH03377"/>
    <property type="match status" value="1"/>
</dbReference>
<dbReference type="GO" id="GO:0016491">
    <property type="term" value="F:oxidoreductase activity"/>
    <property type="evidence" value="ECO:0007669"/>
    <property type="project" value="UniProtKB-KW"/>
</dbReference>
<evidence type="ECO:0000259" key="2">
    <source>
        <dbReference type="Pfam" id="PF01408"/>
    </source>
</evidence>
<reference evidence="4 5" key="1">
    <citation type="submission" date="2018-12" db="EMBL/GenBank/DDBJ databases">
        <title>Sequencing of bacterial isolates from soil warming experiment in Harvard Forest, Massachusetts, USA.</title>
        <authorList>
            <person name="Deangelis K."/>
        </authorList>
    </citation>
    <scope>NUCLEOTIDE SEQUENCE [LARGE SCALE GENOMIC DNA]</scope>
    <source>
        <strain evidence="4 5">EB153</strain>
    </source>
</reference>
<accession>A0A428MFQ7</accession>
<dbReference type="PROSITE" id="PS51318">
    <property type="entry name" value="TAT"/>
    <property type="match status" value="1"/>
</dbReference>
<dbReference type="SUPFAM" id="SSF51735">
    <property type="entry name" value="NAD(P)-binding Rossmann-fold domains"/>
    <property type="match status" value="1"/>
</dbReference>